<dbReference type="Proteomes" id="UP000438429">
    <property type="component" value="Unassembled WGS sequence"/>
</dbReference>
<name>A0A6A4SSJ5_SCOMX</name>
<dbReference type="EMBL" id="VEVO01000008">
    <property type="protein sequence ID" value="KAF0038166.1"/>
    <property type="molecule type" value="Genomic_DNA"/>
</dbReference>
<evidence type="ECO:0000313" key="1">
    <source>
        <dbReference type="EMBL" id="KAF0038166.1"/>
    </source>
</evidence>
<dbReference type="AlphaFoldDB" id="A0A6A4SSJ5"/>
<protein>
    <submittedName>
        <fullName evidence="1">Uncharacterized protein</fullName>
    </submittedName>
</protein>
<comment type="caution">
    <text evidence="1">The sequence shown here is derived from an EMBL/GenBank/DDBJ whole genome shotgun (WGS) entry which is preliminary data.</text>
</comment>
<proteinExistence type="predicted"/>
<reference evidence="1 2" key="1">
    <citation type="submission" date="2019-06" db="EMBL/GenBank/DDBJ databases">
        <title>Draft genomes of female and male turbot (Scophthalmus maximus).</title>
        <authorList>
            <person name="Xu H."/>
            <person name="Xu X.-W."/>
            <person name="Shao C."/>
            <person name="Chen S."/>
        </authorList>
    </citation>
    <scope>NUCLEOTIDE SEQUENCE [LARGE SCALE GENOMIC DNA]</scope>
    <source>
        <strain evidence="1">Ysfricsl-2016a</strain>
        <tissue evidence="1">Blood</tissue>
    </source>
</reference>
<organism evidence="1 2">
    <name type="scientific">Scophthalmus maximus</name>
    <name type="common">Turbot</name>
    <name type="synonym">Psetta maxima</name>
    <dbReference type="NCBI Taxonomy" id="52904"/>
    <lineage>
        <taxon>Eukaryota</taxon>
        <taxon>Metazoa</taxon>
        <taxon>Chordata</taxon>
        <taxon>Craniata</taxon>
        <taxon>Vertebrata</taxon>
        <taxon>Euteleostomi</taxon>
        <taxon>Actinopterygii</taxon>
        <taxon>Neopterygii</taxon>
        <taxon>Teleostei</taxon>
        <taxon>Neoteleostei</taxon>
        <taxon>Acanthomorphata</taxon>
        <taxon>Carangaria</taxon>
        <taxon>Pleuronectiformes</taxon>
        <taxon>Pleuronectoidei</taxon>
        <taxon>Scophthalmidae</taxon>
        <taxon>Scophthalmus</taxon>
    </lineage>
</organism>
<sequence>MLSVLRRTVHMYRPTANLCDFRKSLDSFVLTRVSSYKASFRQGRRSLRHRGLVTASAVVTTISASTLTQLPLPALRRPASKWSDTPVLSVLQAVPVTRNISSRFQRLSSGRIKTRDDK</sequence>
<evidence type="ECO:0000313" key="2">
    <source>
        <dbReference type="Proteomes" id="UP000438429"/>
    </source>
</evidence>
<gene>
    <name evidence="1" type="ORF">F2P81_008650</name>
</gene>
<accession>A0A6A4SSJ5</accession>